<protein>
    <submittedName>
        <fullName evidence="1">Uncharacterized protein</fullName>
    </submittedName>
</protein>
<dbReference type="InterPro" id="IPR002656">
    <property type="entry name" value="Acyl_transf_3_dom"/>
</dbReference>
<accession>A0A1D8UQS3</accession>
<dbReference type="KEGG" id="kba:A0U89_01275"/>
<sequence length="424" mass="48124">MSYGFLKPKNIANEILDQCKKISTIPTKYIRPKDNQKYIPQLDGLRCLAVLMVLLWHSTIRIVREGEISPSLQPSVDAVYRFVPHGEVAVDLFFIISGFIIAKPFLNRAPSMWKIVDFYLRRLKRIHPPYIIALLLCSLPILSGFFHVTPHHNIGLYKNLFASLFYICGILYNSDSYFIPPTWSLEVEAQFYIAFPLIMLAYLQIQARKHRMLAATALACMSIIAASYWHNVHPFDGRFRYAFLAHFHLFLLGIILSDFSNSLKACQFSQSKTADLIFAVGLMALLATGIELNHVNAEAPGFWLYASIATGAGLSSCMVFLGALYGKIAKHILSLPWICLTGTMCYSIYLLHDPLMEGITKLFIHRITFHSPALLFAFWTVAFLSIAWTAGFIYYTCVERPFMNRKPTSVSPSLETTRLIPTLR</sequence>
<dbReference type="Proteomes" id="UP000179145">
    <property type="component" value="Chromosome"/>
</dbReference>
<dbReference type="InterPro" id="IPR050879">
    <property type="entry name" value="Acyltransferase_3"/>
</dbReference>
<dbReference type="STRING" id="153496.A0U89_01275"/>
<evidence type="ECO:0000313" key="2">
    <source>
        <dbReference type="Proteomes" id="UP000179145"/>
    </source>
</evidence>
<evidence type="ECO:0000313" key="1">
    <source>
        <dbReference type="EMBL" id="AOX15988.1"/>
    </source>
</evidence>
<reference evidence="1 2" key="1">
    <citation type="journal article" date="2016" name="Microb. Cell Fact.">
        <title>Dissection of exopolysaccharide biosynthesis in Kozakia baliensis.</title>
        <authorList>
            <person name="Brandt J.U."/>
            <person name="Jakob F."/>
            <person name="Behr J."/>
            <person name="Geissler A.J."/>
            <person name="Vogel R.F."/>
        </authorList>
    </citation>
    <scope>NUCLEOTIDE SEQUENCE [LARGE SCALE GENOMIC DNA]</scope>
    <source>
        <strain evidence="1 2">DSM 14400</strain>
    </source>
</reference>
<dbReference type="GO" id="GO:0000271">
    <property type="term" value="P:polysaccharide biosynthetic process"/>
    <property type="evidence" value="ECO:0007669"/>
    <property type="project" value="TreeGrafter"/>
</dbReference>
<dbReference type="Pfam" id="PF01757">
    <property type="entry name" value="Acyl_transf_3"/>
    <property type="match status" value="1"/>
</dbReference>
<gene>
    <name evidence="1" type="ORF">A0U89_01275</name>
</gene>
<dbReference type="RefSeq" id="WP_070401826.1">
    <property type="nucleotide sequence ID" value="NZ_BJVW01000004.1"/>
</dbReference>
<proteinExistence type="predicted"/>
<keyword evidence="2" id="KW-1185">Reference proteome</keyword>
<dbReference type="EMBL" id="CP014674">
    <property type="protein sequence ID" value="AOX15988.1"/>
    <property type="molecule type" value="Genomic_DNA"/>
</dbReference>
<organism evidence="1 2">
    <name type="scientific">Kozakia baliensis</name>
    <dbReference type="NCBI Taxonomy" id="153496"/>
    <lineage>
        <taxon>Bacteria</taxon>
        <taxon>Pseudomonadati</taxon>
        <taxon>Pseudomonadota</taxon>
        <taxon>Alphaproteobacteria</taxon>
        <taxon>Acetobacterales</taxon>
        <taxon>Acetobacteraceae</taxon>
        <taxon>Kozakia</taxon>
    </lineage>
</organism>
<dbReference type="OrthoDB" id="9796461at2"/>
<name>A0A1D8UQS3_9PROT</name>
<dbReference type="PANTHER" id="PTHR23028:SF53">
    <property type="entry name" value="ACYL_TRANSF_3 DOMAIN-CONTAINING PROTEIN"/>
    <property type="match status" value="1"/>
</dbReference>
<dbReference type="AlphaFoldDB" id="A0A1D8UQS3"/>
<dbReference type="GO" id="GO:0016020">
    <property type="term" value="C:membrane"/>
    <property type="evidence" value="ECO:0007669"/>
    <property type="project" value="TreeGrafter"/>
</dbReference>
<dbReference type="eggNOG" id="COG1835">
    <property type="taxonomic scope" value="Bacteria"/>
</dbReference>
<dbReference type="GO" id="GO:0016747">
    <property type="term" value="F:acyltransferase activity, transferring groups other than amino-acyl groups"/>
    <property type="evidence" value="ECO:0007669"/>
    <property type="project" value="InterPro"/>
</dbReference>
<dbReference type="PANTHER" id="PTHR23028">
    <property type="entry name" value="ACETYLTRANSFERASE"/>
    <property type="match status" value="1"/>
</dbReference>